<evidence type="ECO:0000313" key="2">
    <source>
        <dbReference type="Proteomes" id="UP000327011"/>
    </source>
</evidence>
<keyword evidence="2" id="KW-1185">Reference proteome</keyword>
<dbReference type="EMBL" id="VYTZ01000004">
    <property type="protein sequence ID" value="KAA9379094.1"/>
    <property type="molecule type" value="Genomic_DNA"/>
</dbReference>
<dbReference type="Proteomes" id="UP000327011">
    <property type="component" value="Unassembled WGS sequence"/>
</dbReference>
<proteinExistence type="predicted"/>
<organism evidence="1 2">
    <name type="scientific">Microbispora cellulosiformans</name>
    <dbReference type="NCBI Taxonomy" id="2614688"/>
    <lineage>
        <taxon>Bacteria</taxon>
        <taxon>Bacillati</taxon>
        <taxon>Actinomycetota</taxon>
        <taxon>Actinomycetes</taxon>
        <taxon>Streptosporangiales</taxon>
        <taxon>Streptosporangiaceae</taxon>
        <taxon>Microbispora</taxon>
    </lineage>
</organism>
<reference evidence="1 2" key="1">
    <citation type="submission" date="2019-09" db="EMBL/GenBank/DDBJ databases">
        <title>Screening of Novel Bioactive Compounds from Soil-Associated.</title>
        <authorList>
            <person name="Gong X."/>
        </authorList>
    </citation>
    <scope>NUCLEOTIDE SEQUENCE [LARGE SCALE GENOMIC DNA]</scope>
    <source>
        <strain evidence="1 2">Gxj-6</strain>
    </source>
</reference>
<gene>
    <name evidence="1" type="ORF">F5972_12895</name>
</gene>
<comment type="caution">
    <text evidence="1">The sequence shown here is derived from an EMBL/GenBank/DDBJ whole genome shotgun (WGS) entry which is preliminary data.</text>
</comment>
<dbReference type="AlphaFoldDB" id="A0A5J5K408"/>
<protein>
    <submittedName>
        <fullName evidence="1">Uncharacterized protein</fullName>
    </submittedName>
</protein>
<sequence>MTMLNYTLITDPAPLAASEAGRQSKSTGTVYLLVTNTGQTAYSKITVTVPVGTGVGHLTQDFTTITPKGEFTDVKSGRTRSATVKAQGFAFQVTDQGGSAISFGPGDYMVLTLENVTVAPKPGLVVLRVTEAASRSRGGGLRTSNTAVALVKTAPKEIPAPHGFLADNAIVDAGAKVLLSWEGSDDFTYEILFPGGRKLVPKVKGAGSQSPYSFALDGADAPKRDTTYTLIASFGTQRHILTTTVQVRNPILEALTATNGIAAGCVKGLNSGDGDITFVQGGVKVWKTRGSEESGALYAGQATMSEISTGCVKGLNSGDGDITFLQGGVKVWKTRGSEESGALYAGQATMSEISTGCVKGLNSGDGDITFLQGGVKVWKTRGSNESGTLYAGNANLIGLNTGWVEGSSHGTGRILFTQEGLRVQRGNGTLGIVFADKAKLNGVASGQTTPGQGWKAYGSFNSIYIDVDTSAAGFTGKPIYLTSIGGAGGMQYDLVGTSAVYDVTATKFSVYLQWRDGRPLTVAEAQRFGWYINWIGYDTH</sequence>
<dbReference type="RefSeq" id="WP_150933694.1">
    <property type="nucleotide sequence ID" value="NZ_VYTZ01000004.1"/>
</dbReference>
<name>A0A5J5K408_9ACTN</name>
<evidence type="ECO:0000313" key="1">
    <source>
        <dbReference type="EMBL" id="KAA9379094.1"/>
    </source>
</evidence>
<accession>A0A5J5K408</accession>